<comment type="catalytic activity">
    <reaction evidence="18 20">
        <text>DNA(n) + a 2'-deoxyribonucleoside 5'-triphosphate = DNA(n+1) + diphosphate</text>
        <dbReference type="Rhea" id="RHEA:22508"/>
        <dbReference type="Rhea" id="RHEA-COMP:17339"/>
        <dbReference type="Rhea" id="RHEA-COMP:17340"/>
        <dbReference type="ChEBI" id="CHEBI:33019"/>
        <dbReference type="ChEBI" id="CHEBI:61560"/>
        <dbReference type="ChEBI" id="CHEBI:173112"/>
        <dbReference type="EC" id="2.7.7.7"/>
    </reaction>
</comment>
<evidence type="ECO:0000256" key="18">
    <source>
        <dbReference type="ARBA" id="ARBA00049244"/>
    </source>
</evidence>
<dbReference type="Gene3D" id="3.90.1600.10">
    <property type="entry name" value="Palm domain of DNA polymerase"/>
    <property type="match status" value="1"/>
</dbReference>
<evidence type="ECO:0000313" key="28">
    <source>
        <dbReference type="Proteomes" id="UP000443090"/>
    </source>
</evidence>
<evidence type="ECO:0000256" key="3">
    <source>
        <dbReference type="ARBA" id="ARBA00005755"/>
    </source>
</evidence>
<feature type="compositionally biased region" description="Basic and acidic residues" evidence="21">
    <location>
        <begin position="434"/>
        <end position="471"/>
    </location>
</feature>
<dbReference type="GO" id="GO:0005634">
    <property type="term" value="C:nucleus"/>
    <property type="evidence" value="ECO:0007669"/>
    <property type="project" value="UniProtKB-SubCell"/>
</dbReference>
<feature type="domain" description="C4-type zinc-finger of DNA polymerase delta" evidence="24">
    <location>
        <begin position="1655"/>
        <end position="1726"/>
    </location>
</feature>
<keyword evidence="17 20" id="KW-0539">Nucleus</keyword>
<evidence type="ECO:0000256" key="19">
    <source>
        <dbReference type="ARBA" id="ARBA00066055"/>
    </source>
</evidence>
<dbReference type="Pfam" id="PF24065">
    <property type="entry name" value="REV3_N"/>
    <property type="match status" value="1"/>
</dbReference>
<dbReference type="InterPro" id="IPR017964">
    <property type="entry name" value="DNA-dir_DNA_pol_B_CS"/>
</dbReference>
<feature type="domain" description="DNA-directed DNA polymerase family B multifunctional" evidence="22">
    <location>
        <begin position="1158"/>
        <end position="1604"/>
    </location>
</feature>
<feature type="region of interest" description="Disordered" evidence="21">
    <location>
        <begin position="594"/>
        <end position="650"/>
    </location>
</feature>
<comment type="similarity">
    <text evidence="3 20">Belongs to the DNA polymerase type-B family.</text>
</comment>
<dbReference type="InterPro" id="IPR030559">
    <property type="entry name" value="PolZ_Rev3"/>
</dbReference>
<evidence type="ECO:0000256" key="11">
    <source>
        <dbReference type="ARBA" id="ARBA00022833"/>
    </source>
</evidence>
<dbReference type="InterPro" id="IPR042087">
    <property type="entry name" value="DNA_pol_B_thumb"/>
</dbReference>
<dbReference type="GO" id="GO:0003887">
    <property type="term" value="F:DNA-directed DNA polymerase activity"/>
    <property type="evidence" value="ECO:0007669"/>
    <property type="project" value="UniProtKB-KW"/>
</dbReference>
<dbReference type="FunFam" id="3.30.420.10:FF:000024">
    <property type="entry name" value="DNA polymerase zeta catalytic subunit"/>
    <property type="match status" value="1"/>
</dbReference>
<dbReference type="GO" id="GO:0008270">
    <property type="term" value="F:zinc ion binding"/>
    <property type="evidence" value="ECO:0007669"/>
    <property type="project" value="UniProtKB-KW"/>
</dbReference>
<feature type="compositionally biased region" description="Polar residues" evidence="21">
    <location>
        <begin position="499"/>
        <end position="514"/>
    </location>
</feature>
<evidence type="ECO:0000259" key="26">
    <source>
        <dbReference type="Pfam" id="PF24065"/>
    </source>
</evidence>
<dbReference type="InterPro" id="IPR006133">
    <property type="entry name" value="DNA-dir_DNA_pol_B_exonuc"/>
</dbReference>
<evidence type="ECO:0000256" key="7">
    <source>
        <dbReference type="ARBA" id="ARBA00022705"/>
    </source>
</evidence>
<name>A0A8H8UJZ8_9HELO</name>
<dbReference type="InterPro" id="IPR023211">
    <property type="entry name" value="DNA_pol_palm_dom_sf"/>
</dbReference>
<keyword evidence="10 20" id="KW-0863">Zinc-finger</keyword>
<dbReference type="Pfam" id="PF00136">
    <property type="entry name" value="DNA_pol_B"/>
    <property type="match status" value="1"/>
</dbReference>
<dbReference type="PANTHER" id="PTHR45812">
    <property type="entry name" value="DNA POLYMERASE ZETA CATALYTIC SUBUNIT"/>
    <property type="match status" value="1"/>
</dbReference>
<dbReference type="CDD" id="cd05778">
    <property type="entry name" value="DNA_polB_zeta_exo"/>
    <property type="match status" value="1"/>
</dbReference>
<feature type="compositionally biased region" description="Polar residues" evidence="21">
    <location>
        <begin position="548"/>
        <end position="563"/>
    </location>
</feature>
<dbReference type="InterPro" id="IPR056435">
    <property type="entry name" value="DPOD/Z_N"/>
</dbReference>
<dbReference type="SMART" id="SM00486">
    <property type="entry name" value="POLBc"/>
    <property type="match status" value="1"/>
</dbReference>
<dbReference type="FunFam" id="1.10.287.690:FF:000002">
    <property type="entry name" value="DNA polymerase zeta"/>
    <property type="match status" value="1"/>
</dbReference>
<evidence type="ECO:0000259" key="22">
    <source>
        <dbReference type="Pfam" id="PF00136"/>
    </source>
</evidence>
<dbReference type="GO" id="GO:0051539">
    <property type="term" value="F:4 iron, 4 sulfur cluster binding"/>
    <property type="evidence" value="ECO:0007669"/>
    <property type="project" value="UniProtKB-KW"/>
</dbReference>
<organism evidence="27 28">
    <name type="scientific">Lachnellula occidentalis</name>
    <dbReference type="NCBI Taxonomy" id="215460"/>
    <lineage>
        <taxon>Eukaryota</taxon>
        <taxon>Fungi</taxon>
        <taxon>Dikarya</taxon>
        <taxon>Ascomycota</taxon>
        <taxon>Pezizomycotina</taxon>
        <taxon>Leotiomycetes</taxon>
        <taxon>Helotiales</taxon>
        <taxon>Lachnaceae</taxon>
        <taxon>Lachnellula</taxon>
    </lineage>
</organism>
<keyword evidence="15 20" id="KW-0238">DNA-binding</keyword>
<dbReference type="InterPro" id="IPR006172">
    <property type="entry name" value="DNA-dir_DNA_pol_B"/>
</dbReference>
<keyword evidence="28" id="KW-1185">Reference proteome</keyword>
<dbReference type="InterPro" id="IPR006134">
    <property type="entry name" value="DNA-dir_DNA_pol_B_multi_dom"/>
</dbReference>
<dbReference type="OrthoDB" id="2414538at2759"/>
<dbReference type="GO" id="GO:0003677">
    <property type="term" value="F:DNA binding"/>
    <property type="evidence" value="ECO:0007669"/>
    <property type="project" value="UniProtKB-KW"/>
</dbReference>
<dbReference type="InterPro" id="IPR012337">
    <property type="entry name" value="RNaseH-like_sf"/>
</dbReference>
<evidence type="ECO:0000256" key="1">
    <source>
        <dbReference type="ARBA" id="ARBA00001966"/>
    </source>
</evidence>
<dbReference type="GO" id="GO:0042276">
    <property type="term" value="P:error-prone translesion synthesis"/>
    <property type="evidence" value="ECO:0007669"/>
    <property type="project" value="TreeGrafter"/>
</dbReference>
<comment type="cofactor">
    <cofactor evidence="1 20">
        <name>[4Fe-4S] cluster</name>
        <dbReference type="ChEBI" id="CHEBI:49883"/>
    </cofactor>
</comment>
<evidence type="ECO:0000256" key="15">
    <source>
        <dbReference type="ARBA" id="ARBA00023125"/>
    </source>
</evidence>
<dbReference type="FunFam" id="1.10.132.60:FF:000007">
    <property type="entry name" value="DNA polymerase"/>
    <property type="match status" value="1"/>
</dbReference>
<evidence type="ECO:0000259" key="25">
    <source>
        <dbReference type="Pfam" id="PF24055"/>
    </source>
</evidence>
<evidence type="ECO:0000256" key="9">
    <source>
        <dbReference type="ARBA" id="ARBA00022763"/>
    </source>
</evidence>
<keyword evidence="6 20" id="KW-0548">Nucleotidyltransferase</keyword>
<dbReference type="InterPro" id="IPR036397">
    <property type="entry name" value="RNaseH_sf"/>
</dbReference>
<evidence type="ECO:0000256" key="20">
    <source>
        <dbReference type="RuleBase" id="RU000442"/>
    </source>
</evidence>
<dbReference type="EMBL" id="QGMI01000012">
    <property type="protein sequence ID" value="TVY49426.1"/>
    <property type="molecule type" value="Genomic_DNA"/>
</dbReference>
<protein>
    <recommendedName>
        <fullName evidence="20">DNA polymerase</fullName>
        <ecNumber evidence="20">2.7.7.7</ecNumber>
    </recommendedName>
</protein>
<dbReference type="InterPro" id="IPR056447">
    <property type="entry name" value="REV3_N"/>
</dbReference>
<evidence type="ECO:0000256" key="21">
    <source>
        <dbReference type="SAM" id="MobiDB-lite"/>
    </source>
</evidence>
<dbReference type="GO" id="GO:0000724">
    <property type="term" value="P:double-strand break repair via homologous recombination"/>
    <property type="evidence" value="ECO:0007669"/>
    <property type="project" value="TreeGrafter"/>
</dbReference>
<keyword evidence="4 20" id="KW-0004">4Fe-4S</keyword>
<proteinExistence type="inferred from homology"/>
<evidence type="ECO:0000256" key="10">
    <source>
        <dbReference type="ARBA" id="ARBA00022771"/>
    </source>
</evidence>
<evidence type="ECO:0000259" key="24">
    <source>
        <dbReference type="Pfam" id="PF14260"/>
    </source>
</evidence>
<feature type="region of interest" description="Disordered" evidence="21">
    <location>
        <begin position="434"/>
        <end position="564"/>
    </location>
</feature>
<dbReference type="PROSITE" id="PS00116">
    <property type="entry name" value="DNA_POLYMERASE_B"/>
    <property type="match status" value="1"/>
</dbReference>
<dbReference type="Pfam" id="PF24055">
    <property type="entry name" value="POL3_N"/>
    <property type="match status" value="1"/>
</dbReference>
<feature type="domain" description="DNA polymerase delta/zeta catalytic subunit N-terminal" evidence="25">
    <location>
        <begin position="61"/>
        <end position="142"/>
    </location>
</feature>
<dbReference type="InterPro" id="IPR043502">
    <property type="entry name" value="DNA/RNA_pol_sf"/>
</dbReference>
<dbReference type="FunFam" id="3.30.342.10:FF:000018">
    <property type="entry name" value="DNA polymerase"/>
    <property type="match status" value="1"/>
</dbReference>
<feature type="compositionally biased region" description="Polar residues" evidence="21">
    <location>
        <begin position="686"/>
        <end position="697"/>
    </location>
</feature>
<accession>A0A8H8UJZ8</accession>
<sequence length="1759" mass="200500">MDLFRVRMNCIDNYQATPTKFDPVLRNNVKPSQVKKEPKVPVIRVFGATETGQKVCAHIHGAFPYLYIEYTGSLVPDDVGAYIHRLHLSVDFALAVTYRRNMYDGNAKYVARITLVKGIPFYGYHVGYSYYLKIYMLNPMTMIRLGDLLRQGVIMKKVFQPYEAHLQYLLQWMADYNLYGCGYIDCSKATFRSPLPEYEEMTNPSHLWHDRSIPKELVTEESELPRVSHCSIEVDICVQDILNRNEIKVRPLHHDFIERLNPLPPDQKLVHSMAGLWRDETRRRKAQMSNPDPGSSPFPPEVMISMSADPRHSQPGGWIHEEEYREKIMFLIADEKSKSDGADISFDTFVRPAPFDSSVRTCLEGVEDLYPENLRPALGLTPGARMGVGDYDMDDKDEEREVDEKRILAFNMENDDNDFLYDSDEDIMREMELSQKKKGDQVEEKHLESHDTRKAEHEIDDESRPGGDRYAEQFVDLADPNSWQNSSEISEGCVAGPSRNASITPPITTSSQYGDSPEIGEVLQPVPAMQVAPRPKDKTKRSDPPVQLTGTSPKRQKMQSSQYLEPRLHHKSLEAATGHDYSFGDDKQFLAVPNINDGKGSRGNKTTNLRAATVNGSSKLTRSSVNAKSSQESLKANDKPSTQPLNFPIVKDPYDPHTILRLSQKSASQPSPVEKKKHVSFDPLLSSPQSPLKRSASLGFSAQQASFEQSTQIAKVVKSMRVDFGEVSKGRLLALAERPPSYQSVDSTVQNFNLPSVIYQDAYYSNEQDVPDRAREWAGREFKLESLTVPFLPEFDSTGTSEASFGQKPSIIPDRVQDEKDYRRQRRACSLRSWAIAEPPPTYAEVNQWCRDEEKSRRIKKAKLIAMSKAAPSPRKGKLSQIDGPTQKNKHGFKYTQNQKTTSVKHEVQYMSTMSLEVHVNTRGNLVPNPEEDEVQCIFWCLQSDDETLKSNGYALGTHLGIVTLSEDGETTKRIAKQVAIEVLQEESELDLMIRMVELVRAHDPDILTGYEVHGSSWGFLIERARLKYDYNLCDEFSRMKSQSHGRFGKDNDKWGFNNTSTIRVTGRHMINIWRAMRSELNLLQYTMENVAFHLLHRRIPHFTWADLTSWYTNGKPRDLAKLINHYVSRVQLDLEILEQNELIARTSEQARLLGVDFFSVFSRGSQFKVESLMFRIAKPENFMLVSPSRKQVGGQNALECLPLVMEPQSAFYNSPLLVLDFQSLYPSVMIAYNYCYSTFLGRVVNWRGTNKMGFTEFKRQERLLELLKDHINIAPNGMMYTKPEIRKSLLAKMLGEILETRVMVKSGMKVDKDDKALQRLLNNRQLALKLIANVTYGYTSASFSGRMPCSEIADSIVQTGRETLERAIALIHSVKRWGAEVVYGDTDSLFVYLKGRTKDQAFDIGEEIAKTVTNLNPRPIKLKFEKVYLPCVLLAKKRYVGFKYEHRNQTEPEFDAKGIETVRRDGTPAEQKIEEKALKILFRTADLSQVKSYFQKQCEKIMKGSVSVQDFCFAREVKLGTYSDKGPPPPGALISTKRMLEDARAEPQYGERIPYVVITGAPGARLIDRCVAPEELLENDHSELDAEYYISKNLIPPLERIFNLVGANVRNWYDEMPKYQRVRRVDANLQLQGQSKELAISKKTLESYMKSSSCLVCKEKLELEGSICPNCLNDMPRSLLSLRTRLNGEERKFMDIQKICQGCSGTSPLDEVRCDSKDCPVFYTRTRQKARLKTERGIVEPVMKELSSLIVNMADLEW</sequence>
<dbReference type="GO" id="GO:0006260">
    <property type="term" value="P:DNA replication"/>
    <property type="evidence" value="ECO:0007669"/>
    <property type="project" value="UniProtKB-KW"/>
</dbReference>
<feature type="domain" description="DNA polymerase zeta catalytic subunit N-terminal" evidence="26">
    <location>
        <begin position="4"/>
        <end position="60"/>
    </location>
</feature>
<dbReference type="Gene3D" id="3.30.420.10">
    <property type="entry name" value="Ribonuclease H-like superfamily/Ribonuclease H"/>
    <property type="match status" value="1"/>
</dbReference>
<keyword evidence="8 20" id="KW-0479">Metal-binding</keyword>
<dbReference type="GO" id="GO:0016035">
    <property type="term" value="C:zeta DNA polymerase complex"/>
    <property type="evidence" value="ECO:0007669"/>
    <property type="project" value="InterPro"/>
</dbReference>
<dbReference type="EC" id="2.7.7.7" evidence="20"/>
<feature type="region of interest" description="Disordered" evidence="21">
    <location>
        <begin position="664"/>
        <end position="697"/>
    </location>
</feature>
<dbReference type="Gene3D" id="3.30.342.10">
    <property type="entry name" value="DNA Polymerase, chain B, domain 1"/>
    <property type="match status" value="1"/>
</dbReference>
<dbReference type="SUPFAM" id="SSF56672">
    <property type="entry name" value="DNA/RNA polymerases"/>
    <property type="match status" value="1"/>
</dbReference>
<keyword evidence="7 20" id="KW-0235">DNA replication</keyword>
<comment type="subunit">
    <text evidence="19">Forms DNA polymerase zeta with REV7.</text>
</comment>
<evidence type="ECO:0000256" key="8">
    <source>
        <dbReference type="ARBA" id="ARBA00022723"/>
    </source>
</evidence>
<feature type="domain" description="DNA-directed DNA polymerase family B exonuclease" evidence="23">
    <location>
        <begin position="898"/>
        <end position="1091"/>
    </location>
</feature>
<dbReference type="Pfam" id="PF14260">
    <property type="entry name" value="zf-C4pol"/>
    <property type="match status" value="1"/>
</dbReference>
<dbReference type="InterPro" id="IPR025687">
    <property type="entry name" value="Znf-C4pol"/>
</dbReference>
<evidence type="ECO:0000256" key="6">
    <source>
        <dbReference type="ARBA" id="ARBA00022695"/>
    </source>
</evidence>
<comment type="caution">
    <text evidence="27">The sequence shown here is derived from an EMBL/GenBank/DDBJ whole genome shotgun (WGS) entry which is preliminary data.</text>
</comment>
<evidence type="ECO:0000256" key="16">
    <source>
        <dbReference type="ARBA" id="ARBA00023204"/>
    </source>
</evidence>
<dbReference type="Gene3D" id="1.10.287.690">
    <property type="entry name" value="Helix hairpin bin"/>
    <property type="match status" value="1"/>
</dbReference>
<feature type="region of interest" description="Disordered" evidence="21">
    <location>
        <begin position="870"/>
        <end position="892"/>
    </location>
</feature>
<dbReference type="PANTHER" id="PTHR45812:SF1">
    <property type="entry name" value="DNA POLYMERASE ZETA CATALYTIC SUBUNIT"/>
    <property type="match status" value="1"/>
</dbReference>
<evidence type="ECO:0000256" key="13">
    <source>
        <dbReference type="ARBA" id="ARBA00023004"/>
    </source>
</evidence>
<dbReference type="Gene3D" id="1.10.132.60">
    <property type="entry name" value="DNA polymerase family B, C-terminal domain"/>
    <property type="match status" value="1"/>
</dbReference>
<keyword evidence="9" id="KW-0227">DNA damage</keyword>
<keyword evidence="16" id="KW-0234">DNA repair</keyword>
<dbReference type="CDD" id="cd05534">
    <property type="entry name" value="POLBc_zeta"/>
    <property type="match status" value="1"/>
</dbReference>
<dbReference type="PRINTS" id="PR00106">
    <property type="entry name" value="DNAPOLB"/>
</dbReference>
<dbReference type="Pfam" id="PF03104">
    <property type="entry name" value="DNA_pol_B_exo1"/>
    <property type="match status" value="1"/>
</dbReference>
<feature type="compositionally biased region" description="Polar residues" evidence="21">
    <location>
        <begin position="603"/>
        <end position="645"/>
    </location>
</feature>
<keyword evidence="11 20" id="KW-0862">Zinc</keyword>
<feature type="compositionally biased region" description="Basic and acidic residues" evidence="21">
    <location>
        <begin position="534"/>
        <end position="543"/>
    </location>
</feature>
<evidence type="ECO:0000256" key="14">
    <source>
        <dbReference type="ARBA" id="ARBA00023014"/>
    </source>
</evidence>
<evidence type="ECO:0000256" key="17">
    <source>
        <dbReference type="ARBA" id="ARBA00023242"/>
    </source>
</evidence>
<dbReference type="GO" id="GO:0000166">
    <property type="term" value="F:nucleotide binding"/>
    <property type="evidence" value="ECO:0007669"/>
    <property type="project" value="InterPro"/>
</dbReference>
<evidence type="ECO:0000256" key="12">
    <source>
        <dbReference type="ARBA" id="ARBA00022932"/>
    </source>
</evidence>
<evidence type="ECO:0000313" key="27">
    <source>
        <dbReference type="EMBL" id="TVY49426.1"/>
    </source>
</evidence>
<comment type="subcellular location">
    <subcellularLocation>
        <location evidence="2 20">Nucleus</location>
    </subcellularLocation>
</comment>
<reference evidence="27 28" key="1">
    <citation type="submission" date="2018-05" db="EMBL/GenBank/DDBJ databases">
        <title>Genome sequencing and assembly of the regulated plant pathogen Lachnellula willkommii and related sister species for the development of diagnostic species identification markers.</title>
        <authorList>
            <person name="Giroux E."/>
            <person name="Bilodeau G."/>
        </authorList>
    </citation>
    <scope>NUCLEOTIDE SEQUENCE [LARGE SCALE GENOMIC DNA]</scope>
    <source>
        <strain evidence="27 28">CBS 160.35</strain>
    </source>
</reference>
<evidence type="ECO:0000259" key="23">
    <source>
        <dbReference type="Pfam" id="PF03104"/>
    </source>
</evidence>
<keyword evidence="5 20" id="KW-0808">Transferase</keyword>
<keyword evidence="12 20" id="KW-0239">DNA-directed DNA polymerase</keyword>
<keyword evidence="14 20" id="KW-0411">Iron-sulfur</keyword>
<evidence type="ECO:0000256" key="4">
    <source>
        <dbReference type="ARBA" id="ARBA00022485"/>
    </source>
</evidence>
<evidence type="ECO:0000256" key="5">
    <source>
        <dbReference type="ARBA" id="ARBA00022679"/>
    </source>
</evidence>
<evidence type="ECO:0000256" key="2">
    <source>
        <dbReference type="ARBA" id="ARBA00004123"/>
    </source>
</evidence>
<dbReference type="SUPFAM" id="SSF53098">
    <property type="entry name" value="Ribonuclease H-like"/>
    <property type="match status" value="1"/>
</dbReference>
<keyword evidence="13 20" id="KW-0408">Iron</keyword>
<dbReference type="Proteomes" id="UP000443090">
    <property type="component" value="Unassembled WGS sequence"/>
</dbReference>
<gene>
    <name evidence="27" type="primary">REV3</name>
    <name evidence="27" type="ORF">LOCC1_G001053</name>
</gene>